<evidence type="ECO:0000313" key="5">
    <source>
        <dbReference type="Proteomes" id="UP000335636"/>
    </source>
</evidence>
<keyword evidence="2" id="KW-1133">Transmembrane helix</keyword>
<feature type="compositionally biased region" description="Basic and acidic residues" evidence="1">
    <location>
        <begin position="95"/>
        <end position="106"/>
    </location>
</feature>
<dbReference type="Proteomes" id="UP000335636">
    <property type="component" value="Unassembled WGS sequence"/>
</dbReference>
<dbReference type="EMBL" id="CABDUW010001539">
    <property type="protein sequence ID" value="VTJ82404.1"/>
    <property type="molecule type" value="Genomic_DNA"/>
</dbReference>
<accession>A0A5E4CKL1</accession>
<keyword evidence="2" id="KW-0472">Membrane</keyword>
<dbReference type="AlphaFoldDB" id="A0A5E4CKL1"/>
<keyword evidence="2" id="KW-0812">Transmembrane</keyword>
<gene>
    <name evidence="3" type="ORF">GHT09_013150</name>
    <name evidence="4" type="ORF">MONAX_5E046719</name>
</gene>
<sequence length="171" mass="18801">MAEAATGFLEQLKSCMVWSWTYLCTVWFFIVLFLVYILRVPLKINDNLSTGGGRRPSGARGRRRRSDAAWRARPATTAPRPGPTSGRDLLAGWLDTREDGRRERGTSLDGFPSGGFVRTAGPQCQTASFPPCPEAGAERQKLGPVRLEWADRCPVGSGPPGRARRERSPAE</sequence>
<feature type="transmembrane region" description="Helical" evidence="2">
    <location>
        <begin position="20"/>
        <end position="38"/>
    </location>
</feature>
<evidence type="ECO:0000256" key="1">
    <source>
        <dbReference type="SAM" id="MobiDB-lite"/>
    </source>
</evidence>
<name>A0A5E4CKL1_MARMO</name>
<keyword evidence="5" id="KW-1185">Reference proteome</keyword>
<reference evidence="3" key="2">
    <citation type="submission" date="2020-08" db="EMBL/GenBank/DDBJ databases">
        <authorList>
            <person name="Shumante A."/>
            <person name="Zimin A.V."/>
            <person name="Puiu D."/>
            <person name="Salzberg S.L."/>
        </authorList>
    </citation>
    <scope>NUCLEOTIDE SEQUENCE</scope>
    <source>
        <strain evidence="3">WC2-LM</strain>
        <tissue evidence="3">Liver</tissue>
    </source>
</reference>
<feature type="region of interest" description="Disordered" evidence="1">
    <location>
        <begin position="148"/>
        <end position="171"/>
    </location>
</feature>
<feature type="compositionally biased region" description="Low complexity" evidence="1">
    <location>
        <begin position="69"/>
        <end position="79"/>
    </location>
</feature>
<evidence type="ECO:0008006" key="6">
    <source>
        <dbReference type="Google" id="ProtNLM"/>
    </source>
</evidence>
<reference evidence="4 5" key="1">
    <citation type="submission" date="2019-04" db="EMBL/GenBank/DDBJ databases">
        <authorList>
            <person name="Alioto T."/>
            <person name="Alioto T."/>
        </authorList>
    </citation>
    <scope>NUCLEOTIDE SEQUENCE [LARGE SCALE GENOMIC DNA]</scope>
</reference>
<evidence type="ECO:0000313" key="3">
    <source>
        <dbReference type="EMBL" id="KAF7475877.1"/>
    </source>
</evidence>
<evidence type="ECO:0000313" key="4">
    <source>
        <dbReference type="EMBL" id="VTJ82404.1"/>
    </source>
</evidence>
<dbReference type="Proteomes" id="UP000662637">
    <property type="component" value="Unassembled WGS sequence"/>
</dbReference>
<dbReference type="EMBL" id="WJEC01002802">
    <property type="protein sequence ID" value="KAF7475877.1"/>
    <property type="molecule type" value="Genomic_DNA"/>
</dbReference>
<organism evidence="4 5">
    <name type="scientific">Marmota monax</name>
    <name type="common">Woodchuck</name>
    <dbReference type="NCBI Taxonomy" id="9995"/>
    <lineage>
        <taxon>Eukaryota</taxon>
        <taxon>Metazoa</taxon>
        <taxon>Chordata</taxon>
        <taxon>Craniata</taxon>
        <taxon>Vertebrata</taxon>
        <taxon>Euteleostomi</taxon>
        <taxon>Mammalia</taxon>
        <taxon>Eutheria</taxon>
        <taxon>Euarchontoglires</taxon>
        <taxon>Glires</taxon>
        <taxon>Rodentia</taxon>
        <taxon>Sciuromorpha</taxon>
        <taxon>Sciuridae</taxon>
        <taxon>Xerinae</taxon>
        <taxon>Marmotini</taxon>
        <taxon>Marmota</taxon>
    </lineage>
</organism>
<protein>
    <recommendedName>
        <fullName evidence="6">Suppressor of tumorigenicity 7 protein</fullName>
    </recommendedName>
</protein>
<evidence type="ECO:0000256" key="2">
    <source>
        <dbReference type="SAM" id="Phobius"/>
    </source>
</evidence>
<feature type="region of interest" description="Disordered" evidence="1">
    <location>
        <begin position="49"/>
        <end position="122"/>
    </location>
</feature>
<proteinExistence type="predicted"/>